<comment type="subcellular location">
    <subcellularLocation>
        <location evidence="1 10">Nucleus</location>
    </subcellularLocation>
</comment>
<keyword evidence="9 10" id="KW-0539">Nucleus</keyword>
<dbReference type="AlphaFoldDB" id="A0A7J5ZST4"/>
<organism evidence="13 14">
    <name type="scientific">Ameiurus melas</name>
    <name type="common">Black bullhead</name>
    <name type="synonym">Silurus melas</name>
    <dbReference type="NCBI Taxonomy" id="219545"/>
    <lineage>
        <taxon>Eukaryota</taxon>
        <taxon>Metazoa</taxon>
        <taxon>Chordata</taxon>
        <taxon>Craniata</taxon>
        <taxon>Vertebrata</taxon>
        <taxon>Euteleostomi</taxon>
        <taxon>Actinopterygii</taxon>
        <taxon>Neopterygii</taxon>
        <taxon>Teleostei</taxon>
        <taxon>Ostariophysi</taxon>
        <taxon>Siluriformes</taxon>
        <taxon>Ictaluridae</taxon>
        <taxon>Ameiurus</taxon>
    </lineage>
</organism>
<dbReference type="PANTHER" id="PTHR45796">
    <property type="entry name" value="FORKHEAD BOX P, ISOFORM C"/>
    <property type="match status" value="1"/>
</dbReference>
<accession>A0A7J5ZST4</accession>
<feature type="compositionally biased region" description="Polar residues" evidence="11">
    <location>
        <begin position="130"/>
        <end position="147"/>
    </location>
</feature>
<dbReference type="SUPFAM" id="SSF46785">
    <property type="entry name" value="Winged helix' DNA-binding domain"/>
    <property type="match status" value="1"/>
</dbReference>
<gene>
    <name evidence="13" type="ORF">AMELA_G00261230</name>
</gene>
<dbReference type="InterPro" id="IPR032354">
    <property type="entry name" value="FOXP-CC"/>
</dbReference>
<keyword evidence="14" id="KW-1185">Reference proteome</keyword>
<evidence type="ECO:0000256" key="9">
    <source>
        <dbReference type="ARBA" id="ARBA00023242"/>
    </source>
</evidence>
<evidence type="ECO:0000256" key="10">
    <source>
        <dbReference type="PROSITE-ProRule" id="PRU00089"/>
    </source>
</evidence>
<reference evidence="13 14" key="1">
    <citation type="submission" date="2020-02" db="EMBL/GenBank/DDBJ databases">
        <title>A chromosome-scale genome assembly of the black bullhead catfish (Ameiurus melas).</title>
        <authorList>
            <person name="Wen M."/>
            <person name="Zham M."/>
            <person name="Cabau C."/>
            <person name="Klopp C."/>
            <person name="Donnadieu C."/>
            <person name="Roques C."/>
            <person name="Bouchez O."/>
            <person name="Lampietro C."/>
            <person name="Jouanno E."/>
            <person name="Herpin A."/>
            <person name="Louis A."/>
            <person name="Berthelot C."/>
            <person name="Parey E."/>
            <person name="Roest-Crollius H."/>
            <person name="Braasch I."/>
            <person name="Postlethwait J."/>
            <person name="Robinson-Rechavi M."/>
            <person name="Echchiki A."/>
            <person name="Begum T."/>
            <person name="Montfort J."/>
            <person name="Schartl M."/>
            <person name="Bobe J."/>
            <person name="Guiguen Y."/>
        </authorList>
    </citation>
    <scope>NUCLEOTIDE SEQUENCE [LARGE SCALE GENOMIC DNA]</scope>
    <source>
        <strain evidence="13">M_S1</strain>
        <tissue evidence="13">Blood</tissue>
    </source>
</reference>
<dbReference type="PANTHER" id="PTHR45796:SF2">
    <property type="entry name" value="FORKHEAD BOX P3"/>
    <property type="match status" value="1"/>
</dbReference>
<dbReference type="PROSITE" id="PS50039">
    <property type="entry name" value="FORK_HEAD_3"/>
    <property type="match status" value="1"/>
</dbReference>
<dbReference type="GO" id="GO:0001227">
    <property type="term" value="F:DNA-binding transcription repressor activity, RNA polymerase II-specific"/>
    <property type="evidence" value="ECO:0007669"/>
    <property type="project" value="TreeGrafter"/>
</dbReference>
<feature type="DNA-binding region" description="Fork-head" evidence="10">
    <location>
        <begin position="294"/>
        <end position="380"/>
    </location>
</feature>
<evidence type="ECO:0000256" key="2">
    <source>
        <dbReference type="ARBA" id="ARBA00022491"/>
    </source>
</evidence>
<sequence length="396" mass="45676">MSQINIQSGRTWGVTDGDVLPILKEEQEDENYILNKCDASLHSEENSPFQVICSFTGMKLSSRQGTVQLKNSAAKTTHTNLLLLESPQPTQNRPSVLCSTSLLPLEHTGFSQFSSKKCESAVKSGRKESQYSSSQAQTDQHKTPSTHMNSLIQSNVISSLFVNGRCRWPDCDEAFKEYPVFLKHLNNRHSWGEKTIAQWRVQEERVRQMESQLVQERQTLHAMQLHLRLTVHPRAALGWWSPLALPTPPSEEPDGNVEWAINATGGHEYWPTATPHLLTDFVNSMECYKYVNIRPPYTYAFLIRCSILEATDKQRALNEIYSWFIQRFFYFRHNTPTWKNAVRHNLSLHKCFVRVDGGKGAVWTVDEKEFQKRKGQRFNRDSLKWMTHFSHPPKVP</sequence>
<keyword evidence="4" id="KW-0863">Zinc-finger</keyword>
<dbReference type="PROSITE" id="PS00028">
    <property type="entry name" value="ZINC_FINGER_C2H2_1"/>
    <property type="match status" value="1"/>
</dbReference>
<evidence type="ECO:0000256" key="8">
    <source>
        <dbReference type="ARBA" id="ARBA00023163"/>
    </source>
</evidence>
<dbReference type="InterPro" id="IPR036388">
    <property type="entry name" value="WH-like_DNA-bd_sf"/>
</dbReference>
<evidence type="ECO:0000259" key="12">
    <source>
        <dbReference type="PROSITE" id="PS50039"/>
    </source>
</evidence>
<evidence type="ECO:0000313" key="14">
    <source>
        <dbReference type="Proteomes" id="UP000593565"/>
    </source>
</evidence>
<dbReference type="GO" id="GO:0000978">
    <property type="term" value="F:RNA polymerase II cis-regulatory region sequence-specific DNA binding"/>
    <property type="evidence" value="ECO:0007669"/>
    <property type="project" value="TreeGrafter"/>
</dbReference>
<dbReference type="InterPro" id="IPR001766">
    <property type="entry name" value="Fork_head_dom"/>
</dbReference>
<evidence type="ECO:0000256" key="4">
    <source>
        <dbReference type="ARBA" id="ARBA00022771"/>
    </source>
</evidence>
<dbReference type="GO" id="GO:0005634">
    <property type="term" value="C:nucleus"/>
    <property type="evidence" value="ECO:0007669"/>
    <property type="project" value="UniProtKB-SubCell"/>
</dbReference>
<dbReference type="InterPro" id="IPR050998">
    <property type="entry name" value="FOXP"/>
</dbReference>
<proteinExistence type="predicted"/>
<dbReference type="PRINTS" id="PR00053">
    <property type="entry name" value="FORKHEAD"/>
</dbReference>
<dbReference type="Pfam" id="PF00250">
    <property type="entry name" value="Forkhead"/>
    <property type="match status" value="1"/>
</dbReference>
<evidence type="ECO:0000256" key="6">
    <source>
        <dbReference type="ARBA" id="ARBA00023015"/>
    </source>
</evidence>
<evidence type="ECO:0000313" key="13">
    <source>
        <dbReference type="EMBL" id="KAF4072268.1"/>
    </source>
</evidence>
<evidence type="ECO:0000256" key="7">
    <source>
        <dbReference type="ARBA" id="ARBA00023125"/>
    </source>
</evidence>
<dbReference type="Pfam" id="PF16159">
    <property type="entry name" value="FOXP-CC"/>
    <property type="match status" value="1"/>
</dbReference>
<feature type="domain" description="Fork-head" evidence="12">
    <location>
        <begin position="294"/>
        <end position="380"/>
    </location>
</feature>
<evidence type="ECO:0000256" key="5">
    <source>
        <dbReference type="ARBA" id="ARBA00022833"/>
    </source>
</evidence>
<evidence type="ECO:0000256" key="3">
    <source>
        <dbReference type="ARBA" id="ARBA00022723"/>
    </source>
</evidence>
<dbReference type="FunFam" id="1.10.10.10:FF:000010">
    <property type="entry name" value="Forkhead box P2 isoform B"/>
    <property type="match status" value="1"/>
</dbReference>
<dbReference type="InterPro" id="IPR030456">
    <property type="entry name" value="TF_fork_head_CS_2"/>
</dbReference>
<dbReference type="Gene3D" id="1.10.10.10">
    <property type="entry name" value="Winged helix-like DNA-binding domain superfamily/Winged helix DNA-binding domain"/>
    <property type="match status" value="1"/>
</dbReference>
<keyword evidence="3" id="KW-0479">Metal-binding</keyword>
<keyword evidence="6" id="KW-0805">Transcription regulation</keyword>
<keyword evidence="7 10" id="KW-0238">DNA-binding</keyword>
<dbReference type="EMBL" id="JAAGNN010000025">
    <property type="protein sequence ID" value="KAF4072268.1"/>
    <property type="molecule type" value="Genomic_DNA"/>
</dbReference>
<keyword evidence="5" id="KW-0862">Zinc</keyword>
<name>A0A7J5ZST4_AMEME</name>
<feature type="region of interest" description="Disordered" evidence="11">
    <location>
        <begin position="124"/>
        <end position="147"/>
    </location>
</feature>
<keyword evidence="8" id="KW-0804">Transcription</keyword>
<dbReference type="GO" id="GO:0008270">
    <property type="term" value="F:zinc ion binding"/>
    <property type="evidence" value="ECO:0007669"/>
    <property type="project" value="UniProtKB-KW"/>
</dbReference>
<dbReference type="InterPro" id="IPR036390">
    <property type="entry name" value="WH_DNA-bd_sf"/>
</dbReference>
<dbReference type="Proteomes" id="UP000593565">
    <property type="component" value="Unassembled WGS sequence"/>
</dbReference>
<dbReference type="SMART" id="SM00339">
    <property type="entry name" value="FH"/>
    <property type="match status" value="1"/>
</dbReference>
<evidence type="ECO:0000256" key="1">
    <source>
        <dbReference type="ARBA" id="ARBA00004123"/>
    </source>
</evidence>
<evidence type="ECO:0000256" key="11">
    <source>
        <dbReference type="SAM" id="MobiDB-lite"/>
    </source>
</evidence>
<comment type="caution">
    <text evidence="13">The sequence shown here is derived from an EMBL/GenBank/DDBJ whole genome shotgun (WGS) entry which is preliminary data.</text>
</comment>
<keyword evidence="2" id="KW-0678">Repressor</keyword>
<dbReference type="PROSITE" id="PS00658">
    <property type="entry name" value="FORK_HEAD_2"/>
    <property type="match status" value="1"/>
</dbReference>
<protein>
    <recommendedName>
        <fullName evidence="12">Fork-head domain-containing protein</fullName>
    </recommendedName>
</protein>
<dbReference type="InterPro" id="IPR013087">
    <property type="entry name" value="Znf_C2H2_type"/>
</dbReference>
<dbReference type="Gene3D" id="1.20.5.340">
    <property type="match status" value="1"/>
</dbReference>